<sequence length="72" mass="8362">MGKNMAAGLLWSDSQEIALDLIEQHPDVDPFKLHFTELRLWVLNLERFDDDPEHCGERVLEAIQLAWMAEVD</sequence>
<dbReference type="GO" id="GO:0008198">
    <property type="term" value="F:ferrous iron binding"/>
    <property type="evidence" value="ECO:0007669"/>
    <property type="project" value="TreeGrafter"/>
</dbReference>
<dbReference type="GO" id="GO:0016226">
    <property type="term" value="P:iron-sulfur cluster assembly"/>
    <property type="evidence" value="ECO:0007669"/>
    <property type="project" value="UniProtKB-UniRule"/>
</dbReference>
<proteinExistence type="predicted"/>
<reference evidence="1 2" key="1">
    <citation type="submission" date="2014-08" db="EMBL/GenBank/DDBJ databases">
        <title>Genomic and Phenotypic Diversity of Colwellia psychrerythraea strains from Disparate Marine Basins.</title>
        <authorList>
            <person name="Techtmann S.M."/>
            <person name="Stelling S.C."/>
            <person name="Utturkar S.M."/>
            <person name="Alshibli N."/>
            <person name="Harris A."/>
            <person name="Brown S.D."/>
            <person name="Hazen T.C."/>
        </authorList>
    </citation>
    <scope>NUCLEOTIDE SEQUENCE [LARGE SCALE GENOMIC DNA]</scope>
    <source>
        <strain evidence="1 2">GAB14E</strain>
    </source>
</reference>
<gene>
    <name evidence="1" type="ORF">GAB14E_3462</name>
</gene>
<dbReference type="EMBL" id="JQEC01000045">
    <property type="protein sequence ID" value="KGJ90656.1"/>
    <property type="molecule type" value="Genomic_DNA"/>
</dbReference>
<dbReference type="Gene3D" id="1.10.10.600">
    <property type="entry name" value="IscX-like"/>
    <property type="match status" value="1"/>
</dbReference>
<dbReference type="PANTHER" id="PTHR37532">
    <property type="entry name" value="PROTEIN ISCX"/>
    <property type="match status" value="1"/>
</dbReference>
<dbReference type="InterPro" id="IPR007479">
    <property type="entry name" value="ISC_FeS_clus_asmbl_IscsX"/>
</dbReference>
<accession>A0A099KJV7</accession>
<dbReference type="InterPro" id="IPR036762">
    <property type="entry name" value="IscX-like_sf"/>
</dbReference>
<dbReference type="PANTHER" id="PTHR37532:SF1">
    <property type="entry name" value="PROTEIN ISCX"/>
    <property type="match status" value="1"/>
</dbReference>
<dbReference type="Proteomes" id="UP000029868">
    <property type="component" value="Unassembled WGS sequence"/>
</dbReference>
<evidence type="ECO:0000313" key="2">
    <source>
        <dbReference type="Proteomes" id="UP000029868"/>
    </source>
</evidence>
<dbReference type="Pfam" id="PF04384">
    <property type="entry name" value="Fe-S_assembly"/>
    <property type="match status" value="1"/>
</dbReference>
<comment type="caution">
    <text evidence="1">The sequence shown here is derived from an EMBL/GenBank/DDBJ whole genome shotgun (WGS) entry which is preliminary data.</text>
</comment>
<protein>
    <submittedName>
        <fullName evidence="1">FeS assembly protein IscX</fullName>
    </submittedName>
</protein>
<organism evidence="1 2">
    <name type="scientific">Colwellia psychrerythraea</name>
    <name type="common">Vibrio psychroerythus</name>
    <dbReference type="NCBI Taxonomy" id="28229"/>
    <lineage>
        <taxon>Bacteria</taxon>
        <taxon>Pseudomonadati</taxon>
        <taxon>Pseudomonadota</taxon>
        <taxon>Gammaproteobacteria</taxon>
        <taxon>Alteromonadales</taxon>
        <taxon>Colwelliaceae</taxon>
        <taxon>Colwellia</taxon>
    </lineage>
</organism>
<name>A0A099KJV7_COLPS</name>
<dbReference type="NCBIfam" id="TIGR03412">
    <property type="entry name" value="iscX_yfhJ"/>
    <property type="match status" value="1"/>
</dbReference>
<dbReference type="SUPFAM" id="SSF140319">
    <property type="entry name" value="IscX-like"/>
    <property type="match status" value="1"/>
</dbReference>
<dbReference type="GO" id="GO:0005829">
    <property type="term" value="C:cytosol"/>
    <property type="evidence" value="ECO:0007669"/>
    <property type="project" value="TreeGrafter"/>
</dbReference>
<dbReference type="PATRIC" id="fig|28229.3.peg.3379"/>
<evidence type="ECO:0000313" key="1">
    <source>
        <dbReference type="EMBL" id="KGJ90656.1"/>
    </source>
</evidence>
<dbReference type="AlphaFoldDB" id="A0A099KJV7"/>
<dbReference type="PIRSF" id="PIRSF039003">
    <property type="entry name" value="IscX"/>
    <property type="match status" value="1"/>
</dbReference>